<reference evidence="3" key="1">
    <citation type="submission" date="2022-06" db="EMBL/GenBank/DDBJ databases">
        <authorList>
            <consortium name="SYNGENTA / RWTH Aachen University"/>
        </authorList>
    </citation>
    <scope>NUCLEOTIDE SEQUENCE</scope>
</reference>
<comment type="caution">
    <text evidence="3">The sequence shown here is derived from an EMBL/GenBank/DDBJ whole genome shotgun (WGS) entry which is preliminary data.</text>
</comment>
<dbReference type="Proteomes" id="UP001153365">
    <property type="component" value="Unassembled WGS sequence"/>
</dbReference>
<sequence length="308" mass="36182">MSIEIKYFVLAVLCFYQSVKSFEERMMRNAPFNLEHEPNSLKSTSFDCVYYDSNENFEILERAKSFDKSRNRQLWNERNIELSDIAPKLDLDTQSDSKSNLSDSASSDGEFFLGEQPKSADDYKTYLQNILEISEIANGEKKLIAWATSDLFNQWLQSYPNDLKNYMETLEKILINGRLYQRKFPAWIVLKDPMEKFKVENKKKSASKRIIQNTIDHTIKPLLMSLDLRKDKKLLMNVTRENLRQVVIIILEYALKLVKNKDFQCNRSEIQEKIKEILEKAVNLKKSPLDQLNLNLIMGIEKIEFNNH</sequence>
<organism evidence="3 4">
    <name type="scientific">Phakopsora pachyrhizi</name>
    <name type="common">Asian soybean rust disease fungus</name>
    <dbReference type="NCBI Taxonomy" id="170000"/>
    <lineage>
        <taxon>Eukaryota</taxon>
        <taxon>Fungi</taxon>
        <taxon>Dikarya</taxon>
        <taxon>Basidiomycota</taxon>
        <taxon>Pucciniomycotina</taxon>
        <taxon>Pucciniomycetes</taxon>
        <taxon>Pucciniales</taxon>
        <taxon>Phakopsoraceae</taxon>
        <taxon>Phakopsora</taxon>
    </lineage>
</organism>
<dbReference type="EMBL" id="CALTRL010001176">
    <property type="protein sequence ID" value="CAH7671360.1"/>
    <property type="molecule type" value="Genomic_DNA"/>
</dbReference>
<accession>A0AAV0ASA2</accession>
<feature type="coiled-coil region" evidence="1">
    <location>
        <begin position="260"/>
        <end position="287"/>
    </location>
</feature>
<proteinExistence type="predicted"/>
<evidence type="ECO:0000313" key="4">
    <source>
        <dbReference type="Proteomes" id="UP001153365"/>
    </source>
</evidence>
<gene>
    <name evidence="3" type="ORF">PPACK8108_LOCUS6132</name>
</gene>
<evidence type="ECO:0000256" key="2">
    <source>
        <dbReference type="SAM" id="MobiDB-lite"/>
    </source>
</evidence>
<name>A0AAV0ASA2_PHAPC</name>
<keyword evidence="1" id="KW-0175">Coiled coil</keyword>
<evidence type="ECO:0000313" key="3">
    <source>
        <dbReference type="EMBL" id="CAH7671360.1"/>
    </source>
</evidence>
<protein>
    <submittedName>
        <fullName evidence="3">Expressed protein</fullName>
    </submittedName>
</protein>
<keyword evidence="4" id="KW-1185">Reference proteome</keyword>
<feature type="region of interest" description="Disordered" evidence="2">
    <location>
        <begin position="91"/>
        <end position="112"/>
    </location>
</feature>
<feature type="compositionally biased region" description="Low complexity" evidence="2">
    <location>
        <begin position="96"/>
        <end position="108"/>
    </location>
</feature>
<dbReference type="AlphaFoldDB" id="A0AAV0ASA2"/>
<evidence type="ECO:0000256" key="1">
    <source>
        <dbReference type="SAM" id="Coils"/>
    </source>
</evidence>